<evidence type="ECO:0000256" key="1">
    <source>
        <dbReference type="SAM" id="Phobius"/>
    </source>
</evidence>
<name>A0ABT6YFJ9_9BACT</name>
<accession>A0ABT6YFJ9</accession>
<feature type="transmembrane region" description="Helical" evidence="1">
    <location>
        <begin position="62"/>
        <end position="79"/>
    </location>
</feature>
<proteinExistence type="predicted"/>
<feature type="transmembrane region" description="Helical" evidence="1">
    <location>
        <begin position="7"/>
        <end position="26"/>
    </location>
</feature>
<sequence>MKSQQLFLSIGFAIIITSIYQVISVWNTPITFNIPVLFFNVFLLAHFALAFKHVLASQKLPYFYLGGLLVALSINGFMLKMEEASLISQVLLTVTTISLNYMKSSIDEQNWEEDNYVLLDKRELVEL</sequence>
<keyword evidence="3" id="KW-1185">Reference proteome</keyword>
<dbReference type="Proteomes" id="UP001236507">
    <property type="component" value="Unassembled WGS sequence"/>
</dbReference>
<feature type="transmembrane region" description="Helical" evidence="1">
    <location>
        <begin position="32"/>
        <end position="50"/>
    </location>
</feature>
<evidence type="ECO:0000313" key="2">
    <source>
        <dbReference type="EMBL" id="MDI9862372.1"/>
    </source>
</evidence>
<keyword evidence="1" id="KW-0472">Membrane</keyword>
<reference evidence="2 3" key="1">
    <citation type="submission" date="2023-05" db="EMBL/GenBank/DDBJ databases">
        <title>Novel species of genus Flectobacillus isolated from stream in China.</title>
        <authorList>
            <person name="Lu H."/>
        </authorList>
    </citation>
    <scope>NUCLEOTIDE SEQUENCE [LARGE SCALE GENOMIC DNA]</scope>
    <source>
        <strain evidence="2 3">KCTC 42575</strain>
    </source>
</reference>
<evidence type="ECO:0000313" key="3">
    <source>
        <dbReference type="Proteomes" id="UP001236507"/>
    </source>
</evidence>
<keyword evidence="1" id="KW-0812">Transmembrane</keyword>
<dbReference type="RefSeq" id="WP_283346638.1">
    <property type="nucleotide sequence ID" value="NZ_JASHIF010000028.1"/>
</dbReference>
<gene>
    <name evidence="2" type="ORF">QM524_24325</name>
</gene>
<dbReference type="EMBL" id="JASHIF010000028">
    <property type="protein sequence ID" value="MDI9862372.1"/>
    <property type="molecule type" value="Genomic_DNA"/>
</dbReference>
<protein>
    <submittedName>
        <fullName evidence="2">Uncharacterized protein</fullName>
    </submittedName>
</protein>
<comment type="caution">
    <text evidence="2">The sequence shown here is derived from an EMBL/GenBank/DDBJ whole genome shotgun (WGS) entry which is preliminary data.</text>
</comment>
<keyword evidence="1" id="KW-1133">Transmembrane helix</keyword>
<organism evidence="2 3">
    <name type="scientific">Flectobacillus roseus</name>
    <dbReference type="NCBI Taxonomy" id="502259"/>
    <lineage>
        <taxon>Bacteria</taxon>
        <taxon>Pseudomonadati</taxon>
        <taxon>Bacteroidota</taxon>
        <taxon>Cytophagia</taxon>
        <taxon>Cytophagales</taxon>
        <taxon>Flectobacillaceae</taxon>
        <taxon>Flectobacillus</taxon>
    </lineage>
</organism>